<feature type="compositionally biased region" description="Basic and acidic residues" evidence="5">
    <location>
        <begin position="104"/>
        <end position="123"/>
    </location>
</feature>
<reference evidence="7 8" key="1">
    <citation type="journal article" date="2022" name="Nat. Plants">
        <title>Genomes of leafy and leafless Platanthera orchids illuminate the evolution of mycoheterotrophy.</title>
        <authorList>
            <person name="Li M.H."/>
            <person name="Liu K.W."/>
            <person name="Li Z."/>
            <person name="Lu H.C."/>
            <person name="Ye Q.L."/>
            <person name="Zhang D."/>
            <person name="Wang J.Y."/>
            <person name="Li Y.F."/>
            <person name="Zhong Z.M."/>
            <person name="Liu X."/>
            <person name="Yu X."/>
            <person name="Liu D.K."/>
            <person name="Tu X.D."/>
            <person name="Liu B."/>
            <person name="Hao Y."/>
            <person name="Liao X.Y."/>
            <person name="Jiang Y.T."/>
            <person name="Sun W.H."/>
            <person name="Chen J."/>
            <person name="Chen Y.Q."/>
            <person name="Ai Y."/>
            <person name="Zhai J.W."/>
            <person name="Wu S.S."/>
            <person name="Zhou Z."/>
            <person name="Hsiao Y.Y."/>
            <person name="Wu W.L."/>
            <person name="Chen Y.Y."/>
            <person name="Lin Y.F."/>
            <person name="Hsu J.L."/>
            <person name="Li C.Y."/>
            <person name="Wang Z.W."/>
            <person name="Zhao X."/>
            <person name="Zhong W.Y."/>
            <person name="Ma X.K."/>
            <person name="Ma L."/>
            <person name="Huang J."/>
            <person name="Chen G.Z."/>
            <person name="Huang M.Z."/>
            <person name="Huang L."/>
            <person name="Peng D.H."/>
            <person name="Luo Y.B."/>
            <person name="Zou S.Q."/>
            <person name="Chen S.P."/>
            <person name="Lan S."/>
            <person name="Tsai W.C."/>
            <person name="Van de Peer Y."/>
            <person name="Liu Z.J."/>
        </authorList>
    </citation>
    <scope>NUCLEOTIDE SEQUENCE [LARGE SCALE GENOMIC DNA]</scope>
    <source>
        <strain evidence="7">Lor288</strain>
    </source>
</reference>
<keyword evidence="8" id="KW-1185">Reference proteome</keyword>
<dbReference type="InterPro" id="IPR036093">
    <property type="entry name" value="NAC_dom_sf"/>
</dbReference>
<protein>
    <submittedName>
        <fullName evidence="7">Protein CUP-SHAPED COTYLEDON 2</fullName>
    </submittedName>
</protein>
<feature type="region of interest" description="Disordered" evidence="5">
    <location>
        <begin position="104"/>
        <end position="148"/>
    </location>
</feature>
<evidence type="ECO:0000256" key="1">
    <source>
        <dbReference type="ARBA" id="ARBA00023015"/>
    </source>
</evidence>
<evidence type="ECO:0000313" key="7">
    <source>
        <dbReference type="EMBL" id="KAK8953510.1"/>
    </source>
</evidence>
<evidence type="ECO:0000256" key="2">
    <source>
        <dbReference type="ARBA" id="ARBA00023125"/>
    </source>
</evidence>
<dbReference type="Pfam" id="PF02365">
    <property type="entry name" value="NAM"/>
    <property type="match status" value="1"/>
</dbReference>
<evidence type="ECO:0000256" key="5">
    <source>
        <dbReference type="SAM" id="MobiDB-lite"/>
    </source>
</evidence>
<dbReference type="EMBL" id="JBBWWR010000014">
    <property type="protein sequence ID" value="KAK8953510.1"/>
    <property type="molecule type" value="Genomic_DNA"/>
</dbReference>
<dbReference type="PANTHER" id="PTHR31744">
    <property type="entry name" value="PROTEIN CUP-SHAPED COTYLEDON 2-RELATED"/>
    <property type="match status" value="1"/>
</dbReference>
<dbReference type="InterPro" id="IPR003441">
    <property type="entry name" value="NAC-dom"/>
</dbReference>
<dbReference type="PROSITE" id="PS51005">
    <property type="entry name" value="NAC"/>
    <property type="match status" value="1"/>
</dbReference>
<organism evidence="7 8">
    <name type="scientific">Platanthera guangdongensis</name>
    <dbReference type="NCBI Taxonomy" id="2320717"/>
    <lineage>
        <taxon>Eukaryota</taxon>
        <taxon>Viridiplantae</taxon>
        <taxon>Streptophyta</taxon>
        <taxon>Embryophyta</taxon>
        <taxon>Tracheophyta</taxon>
        <taxon>Spermatophyta</taxon>
        <taxon>Magnoliopsida</taxon>
        <taxon>Liliopsida</taxon>
        <taxon>Asparagales</taxon>
        <taxon>Orchidaceae</taxon>
        <taxon>Orchidoideae</taxon>
        <taxon>Orchideae</taxon>
        <taxon>Orchidinae</taxon>
        <taxon>Platanthera</taxon>
    </lineage>
</organism>
<comment type="caution">
    <text evidence="7">The sequence shown here is derived from an EMBL/GenBank/DDBJ whole genome shotgun (WGS) entry which is preliminary data.</text>
</comment>
<feature type="domain" description="NAC" evidence="6">
    <location>
        <begin position="243"/>
        <end position="300"/>
    </location>
</feature>
<keyword evidence="2" id="KW-0238">DNA-binding</keyword>
<evidence type="ECO:0000256" key="4">
    <source>
        <dbReference type="ARBA" id="ARBA00023242"/>
    </source>
</evidence>
<proteinExistence type="predicted"/>
<accession>A0ABR2LXP8</accession>
<gene>
    <name evidence="7" type="primary">NAC098</name>
    <name evidence="7" type="ORF">KSP40_PGU021347</name>
</gene>
<evidence type="ECO:0000259" key="6">
    <source>
        <dbReference type="PROSITE" id="PS51005"/>
    </source>
</evidence>
<keyword evidence="3" id="KW-0804">Transcription</keyword>
<evidence type="ECO:0000256" key="3">
    <source>
        <dbReference type="ARBA" id="ARBA00023163"/>
    </source>
</evidence>
<dbReference type="SUPFAM" id="SSF101941">
    <property type="entry name" value="NAC domain"/>
    <property type="match status" value="1"/>
</dbReference>
<dbReference type="Proteomes" id="UP001412067">
    <property type="component" value="Unassembled WGS sequence"/>
</dbReference>
<evidence type="ECO:0000313" key="8">
    <source>
        <dbReference type="Proteomes" id="UP001412067"/>
    </source>
</evidence>
<keyword evidence="1" id="KW-0805">Transcription regulation</keyword>
<dbReference type="PANTHER" id="PTHR31744:SF92">
    <property type="entry name" value="NAC DOMAIN-CONTAINING PROTEIN 87"/>
    <property type="match status" value="1"/>
</dbReference>
<name>A0ABR2LXP8_9ASPA</name>
<keyword evidence="4" id="KW-0539">Nucleus</keyword>
<sequence length="300" mass="33642">MNFAMKPWFEILGEIVGGNLSSVGWNLNPGGKSGASNSFERRSFEQFLGVELPPLFQSRASSTSTSSISTLRITELIIYRTDSFRAHTLKGLLKSLRSDLYPERERERERDLEQTEWKRRQQQREAGAAAKFGSGGEASTEAAPGQPGQQTGLILAEYNSIIVKYDSISINHSRQLNHVFHMCKCSVECLSAFWICIPLSTILLENEFSDYTCYVRGNMPSWPSLFVCFDGPPPPNHGARIQLPPGFRFHPTDEEIITHYLNPKDLNHCFIAKSMGVVDLNKFVPEDLPGTYISLCSNSV</sequence>